<evidence type="ECO:0000313" key="3">
    <source>
        <dbReference type="Proteomes" id="UP000325577"/>
    </source>
</evidence>
<gene>
    <name evidence="2" type="ORF">F0562_033105</name>
</gene>
<dbReference type="InterPro" id="IPR052972">
    <property type="entry name" value="Sacsin_chaperone_reg"/>
</dbReference>
<evidence type="ECO:0000313" key="2">
    <source>
        <dbReference type="EMBL" id="KAA8533362.1"/>
    </source>
</evidence>
<accession>A0A5J5AUG5</accession>
<organism evidence="2 3">
    <name type="scientific">Nyssa sinensis</name>
    <dbReference type="NCBI Taxonomy" id="561372"/>
    <lineage>
        <taxon>Eukaryota</taxon>
        <taxon>Viridiplantae</taxon>
        <taxon>Streptophyta</taxon>
        <taxon>Embryophyta</taxon>
        <taxon>Tracheophyta</taxon>
        <taxon>Spermatophyta</taxon>
        <taxon>Magnoliopsida</taxon>
        <taxon>eudicotyledons</taxon>
        <taxon>Gunneridae</taxon>
        <taxon>Pentapetalae</taxon>
        <taxon>asterids</taxon>
        <taxon>Cornales</taxon>
        <taxon>Nyssaceae</taxon>
        <taxon>Nyssa</taxon>
    </lineage>
</organism>
<reference evidence="2 3" key="1">
    <citation type="submission" date="2019-09" db="EMBL/GenBank/DDBJ databases">
        <title>A chromosome-level genome assembly of the Chinese tupelo Nyssa sinensis.</title>
        <authorList>
            <person name="Yang X."/>
            <person name="Kang M."/>
            <person name="Yang Y."/>
            <person name="Xiong H."/>
            <person name="Wang M."/>
            <person name="Zhang Z."/>
            <person name="Wang Z."/>
            <person name="Wu H."/>
            <person name="Ma T."/>
            <person name="Liu J."/>
            <person name="Xi Z."/>
        </authorList>
    </citation>
    <scope>NUCLEOTIDE SEQUENCE [LARGE SCALE GENOMIC DNA]</scope>
    <source>
        <strain evidence="2">J267</strain>
        <tissue evidence="2">Leaf</tissue>
    </source>
</reference>
<protein>
    <submittedName>
        <fullName evidence="2">Uncharacterized protein</fullName>
    </submittedName>
</protein>
<dbReference type="PANTHER" id="PTHR15600:SF42">
    <property type="entry name" value="SACSIN"/>
    <property type="match status" value="1"/>
</dbReference>
<evidence type="ECO:0000256" key="1">
    <source>
        <dbReference type="SAM" id="MobiDB-lite"/>
    </source>
</evidence>
<keyword evidence="3" id="KW-1185">Reference proteome</keyword>
<dbReference type="PANTHER" id="PTHR15600">
    <property type="entry name" value="SACSIN"/>
    <property type="match status" value="1"/>
</dbReference>
<dbReference type="OrthoDB" id="1262810at2759"/>
<dbReference type="GO" id="GO:0030544">
    <property type="term" value="F:Hsp70 protein binding"/>
    <property type="evidence" value="ECO:0007669"/>
    <property type="project" value="TreeGrafter"/>
</dbReference>
<proteinExistence type="predicted"/>
<name>A0A5J5AUG5_9ASTE</name>
<dbReference type="Proteomes" id="UP000325577">
    <property type="component" value="Linkage Group LG19"/>
</dbReference>
<feature type="region of interest" description="Disordered" evidence="1">
    <location>
        <begin position="1438"/>
        <end position="1458"/>
    </location>
</feature>
<sequence>MSPLPLSVDMNLPVNVLGCFLVRHNRGRYLFRYQDMDASAEAKPDAGNQLIEAWNRELMSCVRDSYIEMVLEMQKLRREPSSSTLESNVGRAVSVALNAYGDQIYSFWPRSSRHAVINQPGDSSNFISTKVLKADWECIIEQVIRPFYARIVDLPVWQLFSGNLVKAEEGMFLSLPGNGVGGNLLPATVCAFVKEHYPVFSVPWELVTEIQAVGITVREIKPKMVRGLLRVSSTSIVLRSVDTYVDVLEYCLSDVQFMDSSYSSGADTTLDSINSDSVYRASKEGGSSSSSVTSPDLRRLHGMSTLSPILVGQVVHRGTPVVGSSRDDFSRNGDLKLLSIAAELKGLPFPTATNHLTRLGVTEVWVGNKEQQTLMISLAAKFIHPKVLDRSILADIFSNCTLQSLLKLESFSLHLLANHMRLLFHENWVNHVMDSSMAPWFSWENSTGSGGEGGPSPEWVRLFWRSFSGSLQDLTLFSDWPLIPAFLGRPVLCRVRERHLVFVPPPIADPNSADVAVEVGTAESGPSGLASEFESIHPYMLAFKDARNKYPWLLSLLNQCNIPIFDAAFMDCAAPCNCFPGPNQSLGQVIASKLVAVKHAGYLPELTSFLDSDSDELLTLFASDFSSNGSSYAREELEVLRALPIYKTVVGSYTRLHSQDLCMISSNSFLKPFDERCLSYTTDSIESLLLRALAVPELHDQQILVRFGLPAFERKPQSEQEDILIYLYTNWQDLQLDSSVVEALKEANFVRNADEFSIDLYKPKDLFDPGDVLLTSVFSGERKKFPGERFSTDGWLQHTEKNRPSDSNRNLFNSQNEVSLEIWLLAESVVKAIFSNFAVLYGNNFCNILGKIACIPAEKGFPNVGGKKGRKRVLCSYSEAILLKDWPLAWSCAPILSRQSVVPPEYSWGALHLRSPPAFSTVLKHLQVIGRNSGEDTLAHWPIASDLMTIDEASLGVLKYLDKVWGSLSSSDIAELQRVPFMPAANGTRLVTASSLFARLTINLSPFAFELPALYLPFVKILKDLGLQDTLSVDCARELLSNLQKACGYQRLNPNELRAVMEILFFVCSDKTIEANMSDRSSWGSDTIVPDDGCRLVHARSCVYIDSYGSRYVNCIDNSRLRLVHPDLPERICTTLGIKKLSDVVVQELDHREHLQILEQIGSVPLAAIRQKLSSKSFQAAVWSVVNGIAEDVPAFDNLAFENIQSSLESVAEKLQFVRCLYTRFFLLPKSFDITCVAKESIIPGWEGGSQHRTLYFVDQLKTCILVAEPPTYISVLDVIAIVVSQVLGSPIPLPIGSLFLCPEDSETAIIDVLKLRSDKKVTECTGGKNGVLGKEILPQDAVQIQFHPLRPFYTGEIVAWRSQNGEKLKYGKVPEDVRPSAGQALYRFKVEIAPGVIEPLLSSNVFSFRSVSIGNEDSSGTMLEDNHTVTENITHIEEPEGSRRGKPRSSQRQTAKELQYGRVSDAELVQAVHEMLSAAGVNMGVEKQSLLQTTLTLQEQLKESQAALLLEQEKSDMAAKEADTAKAAWLCRVSILSATSLKNYENFPALIVSGASNRKKKKM</sequence>
<dbReference type="EMBL" id="CM018042">
    <property type="protein sequence ID" value="KAA8533362.1"/>
    <property type="molecule type" value="Genomic_DNA"/>
</dbReference>